<comment type="caution">
    <text evidence="1">The sequence shown here is derived from an EMBL/GenBank/DDBJ whole genome shotgun (WGS) entry which is preliminary data.</text>
</comment>
<keyword evidence="2" id="KW-1185">Reference proteome</keyword>
<protein>
    <submittedName>
        <fullName evidence="1">Uncharacterized protein</fullName>
    </submittedName>
</protein>
<sequence>MKTPSCLSVEMTCQVESALQTRCRGLCGQHVLDSEVLLVEGFEVPLVDSEVLLVEASEVALVEGSEVRLVEGFEVPLVDSEVPLVEGFEVPLVEGSEVPLVDFEVPLVEGSEVPLVEGSKVLGLAEKKMEHRVDLFYKLCSLKKFNCLLFS</sequence>
<gene>
    <name evidence="1" type="ORF">ILEXP_LOCUS17584</name>
</gene>
<evidence type="ECO:0000313" key="1">
    <source>
        <dbReference type="EMBL" id="CAK9149532.1"/>
    </source>
</evidence>
<organism evidence="1 2">
    <name type="scientific">Ilex paraguariensis</name>
    <name type="common">yerba mate</name>
    <dbReference type="NCBI Taxonomy" id="185542"/>
    <lineage>
        <taxon>Eukaryota</taxon>
        <taxon>Viridiplantae</taxon>
        <taxon>Streptophyta</taxon>
        <taxon>Embryophyta</taxon>
        <taxon>Tracheophyta</taxon>
        <taxon>Spermatophyta</taxon>
        <taxon>Magnoliopsida</taxon>
        <taxon>eudicotyledons</taxon>
        <taxon>Gunneridae</taxon>
        <taxon>Pentapetalae</taxon>
        <taxon>asterids</taxon>
        <taxon>campanulids</taxon>
        <taxon>Aquifoliales</taxon>
        <taxon>Aquifoliaceae</taxon>
        <taxon>Ilex</taxon>
    </lineage>
</organism>
<dbReference type="EMBL" id="CAUOFW020001892">
    <property type="protein sequence ID" value="CAK9149532.1"/>
    <property type="molecule type" value="Genomic_DNA"/>
</dbReference>
<proteinExistence type="predicted"/>
<reference evidence="1 2" key="1">
    <citation type="submission" date="2024-02" db="EMBL/GenBank/DDBJ databases">
        <authorList>
            <person name="Vignale AGUSTIN F."/>
            <person name="Sosa J E."/>
            <person name="Modenutti C."/>
        </authorList>
    </citation>
    <scope>NUCLEOTIDE SEQUENCE [LARGE SCALE GENOMIC DNA]</scope>
</reference>
<accession>A0ABC8S596</accession>
<name>A0ABC8S596_9AQUA</name>
<evidence type="ECO:0000313" key="2">
    <source>
        <dbReference type="Proteomes" id="UP001642360"/>
    </source>
</evidence>
<dbReference type="Proteomes" id="UP001642360">
    <property type="component" value="Unassembled WGS sequence"/>
</dbReference>
<dbReference type="AlphaFoldDB" id="A0ABC8S596"/>